<dbReference type="Pfam" id="PF00866">
    <property type="entry name" value="Ring_hydroxyl_B"/>
    <property type="match status" value="1"/>
</dbReference>
<name>A0AB33Z1U7_9GAMM</name>
<dbReference type="EMBL" id="ASHL01000004">
    <property type="protein sequence ID" value="EPD13043.1"/>
    <property type="molecule type" value="Genomic_DNA"/>
</dbReference>
<dbReference type="InterPro" id="IPR032710">
    <property type="entry name" value="NTF2-like_dom_sf"/>
</dbReference>
<dbReference type="Gene3D" id="3.10.450.50">
    <property type="match status" value="1"/>
</dbReference>
<evidence type="ECO:0000256" key="3">
    <source>
        <dbReference type="ARBA" id="ARBA00022964"/>
    </source>
</evidence>
<dbReference type="SUPFAM" id="SSF54427">
    <property type="entry name" value="NTF2-like"/>
    <property type="match status" value="1"/>
</dbReference>
<dbReference type="InterPro" id="IPR000391">
    <property type="entry name" value="Rng_hydr_dOase-bsu"/>
</dbReference>
<keyword evidence="3 5" id="KW-0223">Dioxygenase</keyword>
<evidence type="ECO:0000256" key="1">
    <source>
        <dbReference type="ARBA" id="ARBA00009570"/>
    </source>
</evidence>
<evidence type="ECO:0000313" key="5">
    <source>
        <dbReference type="EMBL" id="EPD13043.1"/>
    </source>
</evidence>
<evidence type="ECO:0000313" key="6">
    <source>
        <dbReference type="Proteomes" id="UP000015462"/>
    </source>
</evidence>
<accession>A0AB33Z1U7</accession>
<dbReference type="GO" id="GO:0051213">
    <property type="term" value="F:dioxygenase activity"/>
    <property type="evidence" value="ECO:0007669"/>
    <property type="project" value="UniProtKB-KW"/>
</dbReference>
<gene>
    <name evidence="5" type="ORF">L196_05360</name>
</gene>
<protein>
    <submittedName>
        <fullName evidence="5">Aromatic-ring-hydroxylating dioxygenase subunit beta</fullName>
    </submittedName>
</protein>
<organism evidence="5 6">
    <name type="scientific">Cycloclasticus pugetii</name>
    <dbReference type="NCBI Taxonomy" id="34068"/>
    <lineage>
        <taxon>Bacteria</taxon>
        <taxon>Pseudomonadati</taxon>
        <taxon>Pseudomonadota</taxon>
        <taxon>Gammaproteobacteria</taxon>
        <taxon>Thiotrichales</taxon>
        <taxon>Piscirickettsiaceae</taxon>
        <taxon>Cycloclasticus</taxon>
    </lineage>
</organism>
<keyword evidence="2" id="KW-0058">Aromatic hydrocarbons catabolism</keyword>
<keyword evidence="4" id="KW-0560">Oxidoreductase</keyword>
<keyword evidence="6" id="KW-1185">Reference proteome</keyword>
<evidence type="ECO:0000256" key="4">
    <source>
        <dbReference type="ARBA" id="ARBA00023002"/>
    </source>
</evidence>
<comment type="caution">
    <text evidence="5">The sequence shown here is derived from an EMBL/GenBank/DDBJ whole genome shotgun (WGS) entry which is preliminary data.</text>
</comment>
<dbReference type="Proteomes" id="UP000015462">
    <property type="component" value="Unassembled WGS sequence"/>
</dbReference>
<proteinExistence type="inferred from homology"/>
<evidence type="ECO:0000256" key="2">
    <source>
        <dbReference type="ARBA" id="ARBA00022797"/>
    </source>
</evidence>
<dbReference type="AlphaFoldDB" id="A0AB33Z1U7"/>
<reference evidence="5 6" key="1">
    <citation type="journal article" date="2013" name="Genome Announc.">
        <title>Genome Sequence of the Pyrene- and Fluoranthene-Degrading Bacterium Cycloclasticus sp. Strain PY97M.</title>
        <authorList>
            <person name="Cui Z."/>
            <person name="Xu G."/>
            <person name="Li Q."/>
            <person name="Gao W."/>
            <person name="Zheng L."/>
        </authorList>
    </citation>
    <scope>NUCLEOTIDE SEQUENCE [LARGE SCALE GENOMIC DNA]</scope>
    <source>
        <strain evidence="5 6">PY97M</strain>
    </source>
</reference>
<dbReference type="RefSeq" id="WP_015007036.1">
    <property type="nucleotide sequence ID" value="NZ_FQZJ01000003.1"/>
</dbReference>
<sequence length="161" mass="18826">MSEIEPNVIFSIENLNRDYICALDNLDMEKWLACFNKQGSYTLISNENESKGFPIAFMLDDKYERLQDRVTQVTVIQNDSTEHYQMRHMTQLTSIKDLGNNRYQANYNFSIFYTQNLVEKSELLCVGRYEDIVLVENGASFIQRKAVVDTNVLPRYVPYPI</sequence>
<comment type="similarity">
    <text evidence="1">Belongs to the bacterial ring-hydroxylating dioxygenase beta subunit family.</text>
</comment>